<dbReference type="AlphaFoldDB" id="A0A6V7WEU5"/>
<organism evidence="2 3">
    <name type="scientific">Meloidogyne enterolobii</name>
    <name type="common">Root-knot nematode worm</name>
    <name type="synonym">Meloidogyne mayaguensis</name>
    <dbReference type="NCBI Taxonomy" id="390850"/>
    <lineage>
        <taxon>Eukaryota</taxon>
        <taxon>Metazoa</taxon>
        <taxon>Ecdysozoa</taxon>
        <taxon>Nematoda</taxon>
        <taxon>Chromadorea</taxon>
        <taxon>Rhabditida</taxon>
        <taxon>Tylenchina</taxon>
        <taxon>Tylenchomorpha</taxon>
        <taxon>Tylenchoidea</taxon>
        <taxon>Meloidogynidae</taxon>
        <taxon>Meloidogyninae</taxon>
        <taxon>Meloidogyne</taxon>
    </lineage>
</organism>
<name>A0A6V7WEU5_MELEN</name>
<evidence type="ECO:0000256" key="1">
    <source>
        <dbReference type="SAM" id="SignalP"/>
    </source>
</evidence>
<dbReference type="Proteomes" id="UP000580250">
    <property type="component" value="Unassembled WGS sequence"/>
</dbReference>
<accession>A0A6V7WEU5</accession>
<gene>
    <name evidence="2" type="ORF">MENT_LOCUS37955</name>
</gene>
<keyword evidence="1" id="KW-0732">Signal</keyword>
<evidence type="ECO:0000313" key="3">
    <source>
        <dbReference type="Proteomes" id="UP000580250"/>
    </source>
</evidence>
<reference evidence="2 3" key="1">
    <citation type="submission" date="2020-08" db="EMBL/GenBank/DDBJ databases">
        <authorList>
            <person name="Koutsovoulos G."/>
            <person name="Danchin GJ E."/>
        </authorList>
    </citation>
    <scope>NUCLEOTIDE SEQUENCE [LARGE SCALE GENOMIC DNA]</scope>
</reference>
<feature type="signal peptide" evidence="1">
    <location>
        <begin position="1"/>
        <end position="20"/>
    </location>
</feature>
<dbReference type="EMBL" id="CAJEWN010000549">
    <property type="protein sequence ID" value="CAD2185521.1"/>
    <property type="molecule type" value="Genomic_DNA"/>
</dbReference>
<proteinExistence type="predicted"/>
<comment type="caution">
    <text evidence="2">The sequence shown here is derived from an EMBL/GenBank/DDBJ whole genome shotgun (WGS) entry which is preliminary data.</text>
</comment>
<dbReference type="OrthoDB" id="5899013at2759"/>
<evidence type="ECO:0000313" key="2">
    <source>
        <dbReference type="EMBL" id="CAD2185521.1"/>
    </source>
</evidence>
<sequence length="174" mass="18838">MSIFLTSALLIISMIAMTEGAGDRSASTSTGCTTYFGMLDHADTKENNKRKTFKPNVENISNTLKVTGGATFSNTSVALVVGNEVLCMAKTEGSGDCGMRNEALTGTMKFFISENIIVEVPFEGVFFFTDNKCVIQLVGYNVGTHETLLKINDVDFKITATDKKISPKACTMKM</sequence>
<protein>
    <submittedName>
        <fullName evidence="2">Uncharacterized protein</fullName>
    </submittedName>
</protein>
<feature type="chain" id="PRO_5027817122" evidence="1">
    <location>
        <begin position="21"/>
        <end position="174"/>
    </location>
</feature>